<evidence type="ECO:0000313" key="2">
    <source>
        <dbReference type="Proteomes" id="UP001328107"/>
    </source>
</evidence>
<keyword evidence="2" id="KW-1185">Reference proteome</keyword>
<gene>
    <name evidence="1" type="ORF">PMAYCL1PPCAC_04005</name>
</gene>
<name>A0AAN4ZB73_9BILA</name>
<dbReference type="EMBL" id="BTRK01000001">
    <property type="protein sequence ID" value="GMR33810.1"/>
    <property type="molecule type" value="Genomic_DNA"/>
</dbReference>
<feature type="non-terminal residue" evidence="1">
    <location>
        <position position="66"/>
    </location>
</feature>
<dbReference type="Proteomes" id="UP001328107">
    <property type="component" value="Unassembled WGS sequence"/>
</dbReference>
<proteinExistence type="predicted"/>
<dbReference type="AlphaFoldDB" id="A0AAN4ZB73"/>
<feature type="non-terminal residue" evidence="1">
    <location>
        <position position="1"/>
    </location>
</feature>
<sequence>RLTCSVVRSNCLNVIIRFHHFHRLIADDDVFRRLFVRLISLIHPFSSVAIIRRRSLFAEHRSTLSL</sequence>
<evidence type="ECO:0000313" key="1">
    <source>
        <dbReference type="EMBL" id="GMR33810.1"/>
    </source>
</evidence>
<accession>A0AAN4ZB73</accession>
<reference evidence="2" key="1">
    <citation type="submission" date="2022-10" db="EMBL/GenBank/DDBJ databases">
        <title>Genome assembly of Pristionchus species.</title>
        <authorList>
            <person name="Yoshida K."/>
            <person name="Sommer R.J."/>
        </authorList>
    </citation>
    <scope>NUCLEOTIDE SEQUENCE [LARGE SCALE GENOMIC DNA]</scope>
    <source>
        <strain evidence="2">RS5460</strain>
    </source>
</reference>
<comment type="caution">
    <text evidence="1">The sequence shown here is derived from an EMBL/GenBank/DDBJ whole genome shotgun (WGS) entry which is preliminary data.</text>
</comment>
<protein>
    <submittedName>
        <fullName evidence="1">Uncharacterized protein</fullName>
    </submittedName>
</protein>
<organism evidence="1 2">
    <name type="scientific">Pristionchus mayeri</name>
    <dbReference type="NCBI Taxonomy" id="1317129"/>
    <lineage>
        <taxon>Eukaryota</taxon>
        <taxon>Metazoa</taxon>
        <taxon>Ecdysozoa</taxon>
        <taxon>Nematoda</taxon>
        <taxon>Chromadorea</taxon>
        <taxon>Rhabditida</taxon>
        <taxon>Rhabditina</taxon>
        <taxon>Diplogasteromorpha</taxon>
        <taxon>Diplogasteroidea</taxon>
        <taxon>Neodiplogasteridae</taxon>
        <taxon>Pristionchus</taxon>
    </lineage>
</organism>